<accession>A0A936NH16</accession>
<evidence type="ECO:0000256" key="9">
    <source>
        <dbReference type="SAM" id="MobiDB-lite"/>
    </source>
</evidence>
<evidence type="ECO:0000256" key="2">
    <source>
        <dbReference type="ARBA" id="ARBA00022475"/>
    </source>
</evidence>
<dbReference type="Gene3D" id="1.20.5.1930">
    <property type="match status" value="1"/>
</dbReference>
<feature type="transmembrane region" description="Helical" evidence="10">
    <location>
        <begin position="45"/>
        <end position="64"/>
    </location>
</feature>
<dbReference type="CDD" id="cd16917">
    <property type="entry name" value="HATPase_UhpB-NarQ-NarX-like"/>
    <property type="match status" value="1"/>
</dbReference>
<comment type="subcellular location">
    <subcellularLocation>
        <location evidence="1">Cell membrane</location>
        <topology evidence="1">Multi-pass membrane protein</topology>
    </subcellularLocation>
</comment>
<keyword evidence="4 10" id="KW-0812">Transmembrane</keyword>
<dbReference type="PANTHER" id="PTHR24421">
    <property type="entry name" value="NITRATE/NITRITE SENSOR PROTEIN NARX-RELATED"/>
    <property type="match status" value="1"/>
</dbReference>
<name>A0A936NH16_9ACTN</name>
<keyword evidence="2" id="KW-1003">Cell membrane</keyword>
<dbReference type="Proteomes" id="UP000727993">
    <property type="component" value="Unassembled WGS sequence"/>
</dbReference>
<feature type="domain" description="Histidine kinase/HSP90-like ATPase" evidence="11">
    <location>
        <begin position="584"/>
        <end position="671"/>
    </location>
</feature>
<reference evidence="13 14" key="1">
    <citation type="submission" date="2020-10" db="EMBL/GenBank/DDBJ databases">
        <title>Connecting structure to function with the recovery of over 1000 high-quality activated sludge metagenome-assembled genomes encoding full-length rRNA genes using long-read sequencing.</title>
        <authorList>
            <person name="Singleton C.M."/>
            <person name="Petriglieri F."/>
            <person name="Kristensen J.M."/>
            <person name="Kirkegaard R.H."/>
            <person name="Michaelsen T.Y."/>
            <person name="Andersen M.H."/>
            <person name="Karst S.M."/>
            <person name="Dueholm M.S."/>
            <person name="Nielsen P.H."/>
            <person name="Albertsen M."/>
        </authorList>
    </citation>
    <scope>NUCLEOTIDE SEQUENCE [LARGE SCALE GENOMIC DNA]</scope>
    <source>
        <strain evidence="13">Lyne_18-Q3-R50-59_MAXAC.006</strain>
    </source>
</reference>
<dbReference type="EMBL" id="JADJZA010000010">
    <property type="protein sequence ID" value="MBK9298762.1"/>
    <property type="molecule type" value="Genomic_DNA"/>
</dbReference>
<evidence type="ECO:0000256" key="6">
    <source>
        <dbReference type="ARBA" id="ARBA00022989"/>
    </source>
</evidence>
<organism evidence="13 14">
    <name type="scientific">Candidatus Neomicrothrix subdominans</name>
    <dbReference type="NCBI Taxonomy" id="2954438"/>
    <lineage>
        <taxon>Bacteria</taxon>
        <taxon>Bacillati</taxon>
        <taxon>Actinomycetota</taxon>
        <taxon>Acidimicrobiia</taxon>
        <taxon>Acidimicrobiales</taxon>
        <taxon>Microthrixaceae</taxon>
        <taxon>Candidatus Neomicrothrix</taxon>
    </lineage>
</organism>
<dbReference type="AlphaFoldDB" id="A0A936NH16"/>
<evidence type="ECO:0000256" key="8">
    <source>
        <dbReference type="ARBA" id="ARBA00023136"/>
    </source>
</evidence>
<feature type="transmembrane region" description="Helical" evidence="10">
    <location>
        <begin position="220"/>
        <end position="240"/>
    </location>
</feature>
<evidence type="ECO:0000256" key="5">
    <source>
        <dbReference type="ARBA" id="ARBA00022777"/>
    </source>
</evidence>
<keyword evidence="7" id="KW-0902">Two-component regulatory system</keyword>
<protein>
    <submittedName>
        <fullName evidence="13">Sensor histidine kinase</fullName>
    </submittedName>
</protein>
<dbReference type="Gene3D" id="3.30.565.10">
    <property type="entry name" value="Histidine kinase-like ATPase, C-terminal domain"/>
    <property type="match status" value="1"/>
</dbReference>
<dbReference type="PANTHER" id="PTHR24421:SF37">
    <property type="entry name" value="SENSOR HISTIDINE KINASE NARS"/>
    <property type="match status" value="1"/>
</dbReference>
<dbReference type="InterPro" id="IPR050482">
    <property type="entry name" value="Sensor_HK_TwoCompSys"/>
</dbReference>
<feature type="transmembrane region" description="Helical" evidence="10">
    <location>
        <begin position="252"/>
        <end position="271"/>
    </location>
</feature>
<feature type="transmembrane region" description="Helical" evidence="10">
    <location>
        <begin position="71"/>
        <end position="88"/>
    </location>
</feature>
<evidence type="ECO:0000256" key="1">
    <source>
        <dbReference type="ARBA" id="ARBA00004651"/>
    </source>
</evidence>
<dbReference type="Pfam" id="PF07730">
    <property type="entry name" value="HisKA_3"/>
    <property type="match status" value="1"/>
</dbReference>
<dbReference type="GO" id="GO:0005886">
    <property type="term" value="C:plasma membrane"/>
    <property type="evidence" value="ECO:0007669"/>
    <property type="project" value="UniProtKB-SubCell"/>
</dbReference>
<keyword evidence="8 10" id="KW-0472">Membrane</keyword>
<keyword evidence="5 13" id="KW-0418">Kinase</keyword>
<dbReference type="Pfam" id="PF02518">
    <property type="entry name" value="HATPase_c"/>
    <property type="match status" value="1"/>
</dbReference>
<evidence type="ECO:0000313" key="13">
    <source>
        <dbReference type="EMBL" id="MBK9298762.1"/>
    </source>
</evidence>
<evidence type="ECO:0000313" key="14">
    <source>
        <dbReference type="Proteomes" id="UP000727993"/>
    </source>
</evidence>
<evidence type="ECO:0000259" key="12">
    <source>
        <dbReference type="Pfam" id="PF07730"/>
    </source>
</evidence>
<feature type="region of interest" description="Disordered" evidence="9">
    <location>
        <begin position="664"/>
        <end position="706"/>
    </location>
</feature>
<dbReference type="InterPro" id="IPR003594">
    <property type="entry name" value="HATPase_dom"/>
</dbReference>
<dbReference type="InterPro" id="IPR011712">
    <property type="entry name" value="Sig_transdc_His_kin_sub3_dim/P"/>
</dbReference>
<evidence type="ECO:0000256" key="10">
    <source>
        <dbReference type="SAM" id="Phobius"/>
    </source>
</evidence>
<evidence type="ECO:0000256" key="3">
    <source>
        <dbReference type="ARBA" id="ARBA00022679"/>
    </source>
</evidence>
<feature type="compositionally biased region" description="Low complexity" evidence="9">
    <location>
        <begin position="687"/>
        <end position="698"/>
    </location>
</feature>
<dbReference type="SUPFAM" id="SSF55874">
    <property type="entry name" value="ATPase domain of HSP90 chaperone/DNA topoisomerase II/histidine kinase"/>
    <property type="match status" value="1"/>
</dbReference>
<keyword evidence="3" id="KW-0808">Transferase</keyword>
<gene>
    <name evidence="13" type="ORF">IPN02_18420</name>
</gene>
<feature type="domain" description="Signal transduction histidine kinase subgroup 3 dimerisation and phosphoacceptor" evidence="12">
    <location>
        <begin position="474"/>
        <end position="541"/>
    </location>
</feature>
<keyword evidence="6 10" id="KW-1133">Transmembrane helix</keyword>
<comment type="caution">
    <text evidence="13">The sequence shown here is derived from an EMBL/GenBank/DDBJ whole genome shotgun (WGS) entry which is preliminary data.</text>
</comment>
<evidence type="ECO:0000256" key="7">
    <source>
        <dbReference type="ARBA" id="ARBA00023012"/>
    </source>
</evidence>
<feature type="transmembrane region" description="Helical" evidence="10">
    <location>
        <begin position="313"/>
        <end position="331"/>
    </location>
</feature>
<feature type="transmembrane region" description="Helical" evidence="10">
    <location>
        <begin position="108"/>
        <end position="131"/>
    </location>
</feature>
<evidence type="ECO:0000256" key="4">
    <source>
        <dbReference type="ARBA" id="ARBA00022692"/>
    </source>
</evidence>
<feature type="transmembrane region" description="Helical" evidence="10">
    <location>
        <begin position="14"/>
        <end position="33"/>
    </location>
</feature>
<feature type="transmembrane region" description="Helical" evidence="10">
    <location>
        <begin position="283"/>
        <end position="307"/>
    </location>
</feature>
<proteinExistence type="predicted"/>
<feature type="transmembrane region" description="Helical" evidence="10">
    <location>
        <begin position="143"/>
        <end position="166"/>
    </location>
</feature>
<sequence>MGPDSRHLALHREWLGAGAVVTIALAVSALVLLRIANQGRPVDTWWLGSAIIAVGLGAVGLILTAKVPSNIIGWLFLAGGLSEAVMGLGREWAVYVELGGHHLPGASLAGWLGTWPLVPAMVTFPLILLFFPDGALPSPRWRPVLWLTLISAGGGIIQAATSYGPYTTDMPGLTNPIGIHWAGLDVLGRASQAGYAAAVLLAIASLAARRRGADPVTRQQLKWVSAAGVLLAVELLLEVIPGHGPLGFTTWTGPLTVVLFLGSIVIAVLRYRLWDLDLLIRWSVVYGTLTLVVALAYLAVVVATGAITNRQVSLGPSLLAASLAVAVVALLRDRVHHWVERALYGDRQDPYRALTTLGERLDAPGSSDDVLTEVVDAIAQSLRLSYVAVIVPIEGLVADIGTPGAHVYRIPLVFRTHEVGQLAVSPRAGSRLSASQRGVLADLARPVAAVLQAVAAGRALESSRLDLMTAREAERRRVRRDLHDGLGPALAATRMKLDGALLLIDRNPERAKAILTKLADEVAGTVDDVRRLVDDLQPSVLAEIGLVAAVTEQARAFTGPVESGGALTVEVQAPAHLHGLAPGVELAAYRIACEALANVARHAHASRCRVTLGGGDDLRLRVDDNGVGIGSDARVGLGTISMEERAAELGGTCRIGASPLGGTQVAVSIPSRPVPAHGSNPTPPPQATTSTPSSAPQPRLDEATNR</sequence>
<dbReference type="GO" id="GO:0000155">
    <property type="term" value="F:phosphorelay sensor kinase activity"/>
    <property type="evidence" value="ECO:0007669"/>
    <property type="project" value="InterPro"/>
</dbReference>
<dbReference type="InterPro" id="IPR036890">
    <property type="entry name" value="HATPase_C_sf"/>
</dbReference>
<feature type="transmembrane region" description="Helical" evidence="10">
    <location>
        <begin position="186"/>
        <end position="208"/>
    </location>
</feature>
<dbReference type="GO" id="GO:0046983">
    <property type="term" value="F:protein dimerization activity"/>
    <property type="evidence" value="ECO:0007669"/>
    <property type="project" value="InterPro"/>
</dbReference>
<evidence type="ECO:0000259" key="11">
    <source>
        <dbReference type="Pfam" id="PF02518"/>
    </source>
</evidence>